<accession>A0AAV9IRQ2</accession>
<comment type="similarity">
    <text evidence="6">Belongs to the DEAD box helicase family.</text>
</comment>
<keyword evidence="5 7" id="KW-0694">RNA-binding</keyword>
<dbReference type="Gene3D" id="3.40.50.300">
    <property type="entry name" value="P-loop containing nucleotide triphosphate hydrolases"/>
    <property type="match status" value="2"/>
</dbReference>
<evidence type="ECO:0000259" key="9">
    <source>
        <dbReference type="PROSITE" id="PS51194"/>
    </source>
</evidence>
<keyword evidence="1 6" id="KW-0547">Nucleotide-binding</keyword>
<dbReference type="InterPro" id="IPR014001">
    <property type="entry name" value="Helicase_ATP-bd"/>
</dbReference>
<evidence type="ECO:0000256" key="7">
    <source>
        <dbReference type="RuleBase" id="RU365068"/>
    </source>
</evidence>
<reference evidence="10 11" key="1">
    <citation type="submission" date="2022-07" db="EMBL/GenBank/DDBJ databases">
        <title>Genome-wide signatures of adaptation to extreme environments.</title>
        <authorList>
            <person name="Cho C.H."/>
            <person name="Yoon H.S."/>
        </authorList>
    </citation>
    <scope>NUCLEOTIDE SEQUENCE [LARGE SCALE GENOMIC DNA]</scope>
    <source>
        <strain evidence="10 11">DBV 063 E5</strain>
    </source>
</reference>
<comment type="function">
    <text evidence="7">RNA helicase.</text>
</comment>
<evidence type="ECO:0000256" key="4">
    <source>
        <dbReference type="ARBA" id="ARBA00022840"/>
    </source>
</evidence>
<dbReference type="Proteomes" id="UP001301350">
    <property type="component" value="Unassembled WGS sequence"/>
</dbReference>
<evidence type="ECO:0000256" key="6">
    <source>
        <dbReference type="RuleBase" id="RU000492"/>
    </source>
</evidence>
<protein>
    <recommendedName>
        <fullName evidence="7">ATP-dependent RNA helicase</fullName>
        <ecNumber evidence="7">3.6.4.13</ecNumber>
    </recommendedName>
</protein>
<keyword evidence="3 6" id="KW-0347">Helicase</keyword>
<sequence length="553" mass="61259">MPQVTWCGSIADVPLALVEDTVDASERLPVEDLAGVHPRVMRNVQEQLRIEHLFPMQWVVLQRLLPQSGRFGDGVGDVLVNAPTGSGKTLVYALPIVSGLAQAVPQPCVRALVLVPTHDLVQQVEAVFRVLCAGEEVAAVVQLVTAAKDRPPRQTVALRCSAVFITTCGHLLDLLESDAIDLRYLRWLVLDEADRLFQQSGHEWLGRVLRTAGHGSGLMYPPLKPLRKVLLSATQTQEAEHLARLQLQWPVFYAYRWGEGSEGTADNSRPRRLSRAPSTLQSVSVVCAAEAEKLELLLRMAGYVARVGNANRLLSAHDRVVIFTKSVSAAHRLTRFLQLALEQLPHQPCVENDAATGVSAGHVAEFSRQLAPVARARMLQRLRDRSLQYLVCSDVMARGIDVLSVDAVVNYDVPAHVTTFVHRVGRTARAGQSGTCYTLLLERQQAYFEREIQGPALGGDVERVFVHRAHELLEETQRAAVSMHCRRILRAVRLVLEAERWSIVPADEPLSAEWCAYALRYAGSAQESAPQEPEPQARLQQTLHSVALRNWLS</sequence>
<dbReference type="PROSITE" id="PS51192">
    <property type="entry name" value="HELICASE_ATP_BIND_1"/>
    <property type="match status" value="1"/>
</dbReference>
<dbReference type="Pfam" id="PF00270">
    <property type="entry name" value="DEAD"/>
    <property type="match status" value="1"/>
</dbReference>
<organism evidence="10 11">
    <name type="scientific">Cyanidium caldarium</name>
    <name type="common">Red alga</name>
    <dbReference type="NCBI Taxonomy" id="2771"/>
    <lineage>
        <taxon>Eukaryota</taxon>
        <taxon>Rhodophyta</taxon>
        <taxon>Bangiophyceae</taxon>
        <taxon>Cyanidiales</taxon>
        <taxon>Cyanidiaceae</taxon>
        <taxon>Cyanidium</taxon>
    </lineage>
</organism>
<evidence type="ECO:0000313" key="10">
    <source>
        <dbReference type="EMBL" id="KAK4534922.1"/>
    </source>
</evidence>
<comment type="caution">
    <text evidence="10">The sequence shown here is derived from an EMBL/GenBank/DDBJ whole genome shotgun (WGS) entry which is preliminary data.</text>
</comment>
<dbReference type="PROSITE" id="PS00039">
    <property type="entry name" value="DEAD_ATP_HELICASE"/>
    <property type="match status" value="1"/>
</dbReference>
<feature type="domain" description="Helicase ATP-binding" evidence="8">
    <location>
        <begin position="77"/>
        <end position="253"/>
    </location>
</feature>
<dbReference type="InterPro" id="IPR011545">
    <property type="entry name" value="DEAD/DEAH_box_helicase_dom"/>
</dbReference>
<comment type="domain">
    <text evidence="7">The Q motif is unique to and characteristic of the DEAD box family of RNA helicases and controls ATP binding and hydrolysis.</text>
</comment>
<evidence type="ECO:0000256" key="5">
    <source>
        <dbReference type="ARBA" id="ARBA00022884"/>
    </source>
</evidence>
<dbReference type="InterPro" id="IPR027417">
    <property type="entry name" value="P-loop_NTPase"/>
</dbReference>
<evidence type="ECO:0000256" key="2">
    <source>
        <dbReference type="ARBA" id="ARBA00022801"/>
    </source>
</evidence>
<gene>
    <name evidence="10" type="ORF">CDCA_CDCA03G0947</name>
</gene>
<evidence type="ECO:0000259" key="8">
    <source>
        <dbReference type="PROSITE" id="PS51192"/>
    </source>
</evidence>
<evidence type="ECO:0000256" key="3">
    <source>
        <dbReference type="ARBA" id="ARBA00022806"/>
    </source>
</evidence>
<dbReference type="PANTHER" id="PTHR24031">
    <property type="entry name" value="RNA HELICASE"/>
    <property type="match status" value="1"/>
</dbReference>
<dbReference type="InterPro" id="IPR000629">
    <property type="entry name" value="RNA-helicase_DEAD-box_CS"/>
</dbReference>
<dbReference type="InterPro" id="IPR001650">
    <property type="entry name" value="Helicase_C-like"/>
</dbReference>
<dbReference type="SMART" id="SM00490">
    <property type="entry name" value="HELICc"/>
    <property type="match status" value="1"/>
</dbReference>
<feature type="domain" description="Helicase C-terminal" evidence="9">
    <location>
        <begin position="309"/>
        <end position="472"/>
    </location>
</feature>
<keyword evidence="11" id="KW-1185">Reference proteome</keyword>
<comment type="catalytic activity">
    <reaction evidence="7">
        <text>ATP + H2O = ADP + phosphate + H(+)</text>
        <dbReference type="Rhea" id="RHEA:13065"/>
        <dbReference type="ChEBI" id="CHEBI:15377"/>
        <dbReference type="ChEBI" id="CHEBI:15378"/>
        <dbReference type="ChEBI" id="CHEBI:30616"/>
        <dbReference type="ChEBI" id="CHEBI:43474"/>
        <dbReference type="ChEBI" id="CHEBI:456216"/>
        <dbReference type="EC" id="3.6.4.13"/>
    </reaction>
</comment>
<dbReference type="CDD" id="cd18787">
    <property type="entry name" value="SF2_C_DEAD"/>
    <property type="match status" value="1"/>
</dbReference>
<dbReference type="PROSITE" id="PS51194">
    <property type="entry name" value="HELICASE_CTER"/>
    <property type="match status" value="1"/>
</dbReference>
<name>A0AAV9IRQ2_CYACA</name>
<dbReference type="GO" id="GO:0003723">
    <property type="term" value="F:RNA binding"/>
    <property type="evidence" value="ECO:0007669"/>
    <property type="project" value="UniProtKB-UniRule"/>
</dbReference>
<keyword evidence="2 6" id="KW-0378">Hydrolase</keyword>
<dbReference type="SUPFAM" id="SSF52540">
    <property type="entry name" value="P-loop containing nucleoside triphosphate hydrolases"/>
    <property type="match status" value="1"/>
</dbReference>
<proteinExistence type="inferred from homology"/>
<dbReference type="GO" id="GO:0003724">
    <property type="term" value="F:RNA helicase activity"/>
    <property type="evidence" value="ECO:0007669"/>
    <property type="project" value="UniProtKB-EC"/>
</dbReference>
<dbReference type="AlphaFoldDB" id="A0AAV9IRQ2"/>
<dbReference type="GO" id="GO:0005524">
    <property type="term" value="F:ATP binding"/>
    <property type="evidence" value="ECO:0007669"/>
    <property type="project" value="UniProtKB-UniRule"/>
</dbReference>
<dbReference type="SMART" id="SM00487">
    <property type="entry name" value="DEXDc"/>
    <property type="match status" value="1"/>
</dbReference>
<dbReference type="EMBL" id="JANCYW010000003">
    <property type="protein sequence ID" value="KAK4534922.1"/>
    <property type="molecule type" value="Genomic_DNA"/>
</dbReference>
<dbReference type="GO" id="GO:0016787">
    <property type="term" value="F:hydrolase activity"/>
    <property type="evidence" value="ECO:0007669"/>
    <property type="project" value="UniProtKB-KW"/>
</dbReference>
<dbReference type="EC" id="3.6.4.13" evidence="7"/>
<dbReference type="Pfam" id="PF00271">
    <property type="entry name" value="Helicase_C"/>
    <property type="match status" value="1"/>
</dbReference>
<keyword evidence="4 6" id="KW-0067">ATP-binding</keyword>
<evidence type="ECO:0000256" key="1">
    <source>
        <dbReference type="ARBA" id="ARBA00022741"/>
    </source>
</evidence>
<evidence type="ECO:0000313" key="11">
    <source>
        <dbReference type="Proteomes" id="UP001301350"/>
    </source>
</evidence>